<gene>
    <name evidence="1" type="ORF">MNBD_GAMMA17-2216</name>
</gene>
<organism evidence="1">
    <name type="scientific">hydrothermal vent metagenome</name>
    <dbReference type="NCBI Taxonomy" id="652676"/>
    <lineage>
        <taxon>unclassified sequences</taxon>
        <taxon>metagenomes</taxon>
        <taxon>ecological metagenomes</taxon>
    </lineage>
</organism>
<sequence length="829" mass="94601">MLESVTISRRQVKNNEDRFSALKQRGIELAQEISGDLWSDYNAHDPGVTILEQLCYAVTELAFHADADVADLLLNDDGRLDYLAQSLHRPEDVFPCHPTTLTDLRKALLDEVTEIDNIWLSIVDDSIAEGNSRCQVQGLYYAEVKRNRDYTLTDDELSDKIFVAYNRQRNISEDLARVKFLKIRPCILNARIEVDNSQLAEELLAEVYFLCGEYISGNIPLTPYFKAQAQGCSLEQLFDGPLTEHGLFDLQQEDPASDDVLVPALFTIINNMVGVEHIKTLSLDSAGETFYEALPRRNNSGVLGLDLSESLKLMTVKLIRNGGEIPVSIETVNKRYKELCYRRDSQRQIKQDFSALYSLPEGDVKAVGQYTSIQEHFPVLYGINRYGASGESSERMAQTRQLKSYLLLFDQVMANFSASCAQLDKLYSTDNRQCRSYGYQVVDESTVADVALIYPEEPAVVILNILAKYDHYYERKGRVLDYLLAIYGQKFTQKTLRYFNYYYQDDELEKVIVENKIAFLESIILFDRDRAAGFNRSQVSWNSGNVAGLQRRLSILLGFRHIECRSLTLPLVKLGLKVISHDEYCSLSGGSDALRMIDPSDISDYVVEKFHPVSFESCDEEQAVVDVGDNIDDFIPIKNNVISELLLQEGVSLSRYSVGSLAPDIDFQMVFKSDKEKDWWYIGRNETRKKAENSLRQLHRFLLHLNIESEGLHLIEHLLLRPQSSSSHHDLPDINQPEFYSSRISVVFPAWTARCHDPRFRNLVDDSVRINCPAHLYADIYWLDFEAMYQFEGLYKAWLDATHSAPAAVDKAAVALIKFFHELACDVEE</sequence>
<evidence type="ECO:0000313" key="1">
    <source>
        <dbReference type="EMBL" id="VAW84513.1"/>
    </source>
</evidence>
<protein>
    <submittedName>
        <fullName evidence="1">Uncharacterized protein</fullName>
    </submittedName>
</protein>
<name>A0A3B0Z8I9_9ZZZZ</name>
<dbReference type="AlphaFoldDB" id="A0A3B0Z8I9"/>
<accession>A0A3B0Z8I9</accession>
<dbReference type="EMBL" id="UOFQ01000003">
    <property type="protein sequence ID" value="VAW84513.1"/>
    <property type="molecule type" value="Genomic_DNA"/>
</dbReference>
<proteinExistence type="predicted"/>
<reference evidence="1" key="1">
    <citation type="submission" date="2018-06" db="EMBL/GenBank/DDBJ databases">
        <authorList>
            <person name="Zhirakovskaya E."/>
        </authorList>
    </citation>
    <scope>NUCLEOTIDE SEQUENCE</scope>
</reference>